<accession>A0A820UT30</accession>
<dbReference type="EMBL" id="CAJOBG010051834">
    <property type="protein sequence ID" value="CAF4490169.1"/>
    <property type="molecule type" value="Genomic_DNA"/>
</dbReference>
<evidence type="ECO:0000313" key="2">
    <source>
        <dbReference type="Proteomes" id="UP000663866"/>
    </source>
</evidence>
<evidence type="ECO:0000313" key="1">
    <source>
        <dbReference type="EMBL" id="CAF4490169.1"/>
    </source>
</evidence>
<proteinExistence type="predicted"/>
<dbReference type="AlphaFoldDB" id="A0A820UT30"/>
<comment type="caution">
    <text evidence="1">The sequence shown here is derived from an EMBL/GenBank/DDBJ whole genome shotgun (WGS) entry which is preliminary data.</text>
</comment>
<protein>
    <submittedName>
        <fullName evidence="1">Uncharacterized protein</fullName>
    </submittedName>
</protein>
<keyword evidence="2" id="KW-1185">Reference proteome</keyword>
<reference evidence="1" key="1">
    <citation type="submission" date="2021-02" db="EMBL/GenBank/DDBJ databases">
        <authorList>
            <person name="Nowell W R."/>
        </authorList>
    </citation>
    <scope>NUCLEOTIDE SEQUENCE</scope>
</reference>
<name>A0A820UT30_9BILA</name>
<organism evidence="1 2">
    <name type="scientific">Rotaria magnacalcarata</name>
    <dbReference type="NCBI Taxonomy" id="392030"/>
    <lineage>
        <taxon>Eukaryota</taxon>
        <taxon>Metazoa</taxon>
        <taxon>Spiralia</taxon>
        <taxon>Gnathifera</taxon>
        <taxon>Rotifera</taxon>
        <taxon>Eurotatoria</taxon>
        <taxon>Bdelloidea</taxon>
        <taxon>Philodinida</taxon>
        <taxon>Philodinidae</taxon>
        <taxon>Rotaria</taxon>
    </lineage>
</organism>
<dbReference type="Proteomes" id="UP000663866">
    <property type="component" value="Unassembled WGS sequence"/>
</dbReference>
<sequence length="70" mass="8146">MLQREYFQEQPNNYQIGVAKCLSTAKVEVEKSKRTLFELKYRVFYNKPPDSFDSSGTLMPTLNHDANIKS</sequence>
<gene>
    <name evidence="1" type="ORF">OVN521_LOCUS40158</name>
</gene>